<dbReference type="STRING" id="1798481.A2678_01200"/>
<proteinExistence type="predicted"/>
<organism evidence="1 2">
    <name type="scientific">Candidatus Kaiserbacteria bacterium RIFCSPHIGHO2_01_FULL_53_31</name>
    <dbReference type="NCBI Taxonomy" id="1798481"/>
    <lineage>
        <taxon>Bacteria</taxon>
        <taxon>Candidatus Kaiseribacteriota</taxon>
    </lineage>
</organism>
<dbReference type="SUPFAM" id="SSF69754">
    <property type="entry name" value="Ribosome binding protein Y (YfiA homologue)"/>
    <property type="match status" value="1"/>
</dbReference>
<evidence type="ECO:0008006" key="3">
    <source>
        <dbReference type="Google" id="ProtNLM"/>
    </source>
</evidence>
<sequence>MQITIKGTQYELTDGTRAFIEEKFLALDKLAQGSQSPVSLACEVEQSIAVERAGAKYRAEGNLSADGKMFHAEAWSSNLEGAVDRVRDDLMHELRQARGRKRGFIRRGGAALKRLFRFGS</sequence>
<reference evidence="1 2" key="1">
    <citation type="journal article" date="2016" name="Nat. Commun.">
        <title>Thousands of microbial genomes shed light on interconnected biogeochemical processes in an aquifer system.</title>
        <authorList>
            <person name="Anantharaman K."/>
            <person name="Brown C.T."/>
            <person name="Hug L.A."/>
            <person name="Sharon I."/>
            <person name="Castelle C.J."/>
            <person name="Probst A.J."/>
            <person name="Thomas B.C."/>
            <person name="Singh A."/>
            <person name="Wilkins M.J."/>
            <person name="Karaoz U."/>
            <person name="Brodie E.L."/>
            <person name="Williams K.H."/>
            <person name="Hubbard S.S."/>
            <person name="Banfield J.F."/>
        </authorList>
    </citation>
    <scope>NUCLEOTIDE SEQUENCE [LARGE SCALE GENOMIC DNA]</scope>
</reference>
<gene>
    <name evidence="1" type="ORF">A2678_01200</name>
</gene>
<dbReference type="InterPro" id="IPR003489">
    <property type="entry name" value="RHF/RaiA"/>
</dbReference>
<dbReference type="InterPro" id="IPR036567">
    <property type="entry name" value="RHF-like"/>
</dbReference>
<accession>A0A1F6CIH5</accession>
<dbReference type="Gene3D" id="3.30.160.100">
    <property type="entry name" value="Ribosome hibernation promotion factor-like"/>
    <property type="match status" value="1"/>
</dbReference>
<dbReference type="Pfam" id="PF02482">
    <property type="entry name" value="Ribosomal_S30AE"/>
    <property type="match status" value="1"/>
</dbReference>
<comment type="caution">
    <text evidence="1">The sequence shown here is derived from an EMBL/GenBank/DDBJ whole genome shotgun (WGS) entry which is preliminary data.</text>
</comment>
<dbReference type="EMBL" id="MFKU01000005">
    <property type="protein sequence ID" value="OGG49064.1"/>
    <property type="molecule type" value="Genomic_DNA"/>
</dbReference>
<dbReference type="Proteomes" id="UP000178815">
    <property type="component" value="Unassembled WGS sequence"/>
</dbReference>
<evidence type="ECO:0000313" key="1">
    <source>
        <dbReference type="EMBL" id="OGG49064.1"/>
    </source>
</evidence>
<dbReference type="AlphaFoldDB" id="A0A1F6CIH5"/>
<name>A0A1F6CIH5_9BACT</name>
<evidence type="ECO:0000313" key="2">
    <source>
        <dbReference type="Proteomes" id="UP000178815"/>
    </source>
</evidence>
<protein>
    <recommendedName>
        <fullName evidence="3">Ribosomal subunit interface protein</fullName>
    </recommendedName>
</protein>